<proteinExistence type="predicted"/>
<name>A0A3M7SWV8_BRAPC</name>
<organism evidence="1 2">
    <name type="scientific">Brachionus plicatilis</name>
    <name type="common">Marine rotifer</name>
    <name type="synonym">Brachionus muelleri</name>
    <dbReference type="NCBI Taxonomy" id="10195"/>
    <lineage>
        <taxon>Eukaryota</taxon>
        <taxon>Metazoa</taxon>
        <taxon>Spiralia</taxon>
        <taxon>Gnathifera</taxon>
        <taxon>Rotifera</taxon>
        <taxon>Eurotatoria</taxon>
        <taxon>Monogononta</taxon>
        <taxon>Pseudotrocha</taxon>
        <taxon>Ploima</taxon>
        <taxon>Brachionidae</taxon>
        <taxon>Brachionus</taxon>
    </lineage>
</organism>
<evidence type="ECO:0000313" key="2">
    <source>
        <dbReference type="Proteomes" id="UP000276133"/>
    </source>
</evidence>
<keyword evidence="2" id="KW-1185">Reference proteome</keyword>
<gene>
    <name evidence="1" type="ORF">BpHYR1_006189</name>
</gene>
<comment type="caution">
    <text evidence="1">The sequence shown here is derived from an EMBL/GenBank/DDBJ whole genome shotgun (WGS) entry which is preliminary data.</text>
</comment>
<protein>
    <submittedName>
        <fullName evidence="1">Uncharacterized protein</fullName>
    </submittedName>
</protein>
<reference evidence="1 2" key="1">
    <citation type="journal article" date="2018" name="Sci. Rep.">
        <title>Genomic signatures of local adaptation to the degree of environmental predictability in rotifers.</title>
        <authorList>
            <person name="Franch-Gras L."/>
            <person name="Hahn C."/>
            <person name="Garcia-Roger E.M."/>
            <person name="Carmona M.J."/>
            <person name="Serra M."/>
            <person name="Gomez A."/>
        </authorList>
    </citation>
    <scope>NUCLEOTIDE SEQUENCE [LARGE SCALE GENOMIC DNA]</scope>
    <source>
        <strain evidence="1">HYR1</strain>
    </source>
</reference>
<dbReference type="AlphaFoldDB" id="A0A3M7SWV8"/>
<dbReference type="Proteomes" id="UP000276133">
    <property type="component" value="Unassembled WGS sequence"/>
</dbReference>
<dbReference type="EMBL" id="REGN01000681">
    <property type="protein sequence ID" value="RNA40068.1"/>
    <property type="molecule type" value="Genomic_DNA"/>
</dbReference>
<sequence length="68" mass="7821">MQRHNLEHIIGAGAILNLAHVKFNLTCVACAKTFNISIDNSKSIFNLYIKSHKLILYCKREKTLFLFL</sequence>
<accession>A0A3M7SWV8</accession>
<evidence type="ECO:0000313" key="1">
    <source>
        <dbReference type="EMBL" id="RNA40068.1"/>
    </source>
</evidence>